<keyword evidence="1" id="KW-0812">Transmembrane</keyword>
<protein>
    <submittedName>
        <fullName evidence="2">Uncharacterized protein</fullName>
    </submittedName>
</protein>
<sequence length="164" mass="18489">MELGRDKKRVGGVITIVVIVVAVAVAVLIVVKNSRRIKPATIPVTLKPIPPDTAVVRGPKVIKRRLKKLDRYYKRHRDKIVNPSPEQESLALICDSGFARIRAGLAVLDTLRGMRARAAEFRNTRQNYRTLKKIVYKFAKASVDSVVEPDLDSLDRELHRLLSE</sequence>
<gene>
    <name evidence="2" type="ORF">CH330_06605</name>
</gene>
<keyword evidence="1" id="KW-0472">Membrane</keyword>
<keyword evidence="1" id="KW-1133">Transmembrane helix</keyword>
<organism evidence="2 3">
    <name type="scientific">candidate division WOR-3 bacterium JGI_Cruoil_03_51_56</name>
    <dbReference type="NCBI Taxonomy" id="1973747"/>
    <lineage>
        <taxon>Bacteria</taxon>
        <taxon>Bacteria division WOR-3</taxon>
    </lineage>
</organism>
<evidence type="ECO:0000313" key="2">
    <source>
        <dbReference type="EMBL" id="OYD15112.1"/>
    </source>
</evidence>
<dbReference type="EMBL" id="NOZP01000122">
    <property type="protein sequence ID" value="OYD15112.1"/>
    <property type="molecule type" value="Genomic_DNA"/>
</dbReference>
<proteinExistence type="predicted"/>
<feature type="transmembrane region" description="Helical" evidence="1">
    <location>
        <begin position="12"/>
        <end position="31"/>
    </location>
</feature>
<comment type="caution">
    <text evidence="2">The sequence shown here is derived from an EMBL/GenBank/DDBJ whole genome shotgun (WGS) entry which is preliminary data.</text>
</comment>
<dbReference type="Proteomes" id="UP000215559">
    <property type="component" value="Unassembled WGS sequence"/>
</dbReference>
<evidence type="ECO:0000313" key="3">
    <source>
        <dbReference type="Proteomes" id="UP000215559"/>
    </source>
</evidence>
<dbReference type="AlphaFoldDB" id="A0A235BSE9"/>
<reference evidence="2 3" key="1">
    <citation type="submission" date="2017-07" db="EMBL/GenBank/DDBJ databases">
        <title>Recovery of genomes from metagenomes via a dereplication, aggregation, and scoring strategy.</title>
        <authorList>
            <person name="Sieber C.M."/>
            <person name="Probst A.J."/>
            <person name="Sharrar A."/>
            <person name="Thomas B.C."/>
            <person name="Hess M."/>
            <person name="Tringe S.G."/>
            <person name="Banfield J.F."/>
        </authorList>
    </citation>
    <scope>NUCLEOTIDE SEQUENCE [LARGE SCALE GENOMIC DNA]</scope>
    <source>
        <strain evidence="2">JGI_Cruoil_03_51_56</strain>
    </source>
</reference>
<name>A0A235BSE9_UNCW3</name>
<evidence type="ECO:0000256" key="1">
    <source>
        <dbReference type="SAM" id="Phobius"/>
    </source>
</evidence>
<accession>A0A235BSE9</accession>